<feature type="region of interest" description="Disordered" evidence="7">
    <location>
        <begin position="1"/>
        <end position="58"/>
    </location>
</feature>
<reference evidence="9 10" key="1">
    <citation type="journal article" date="2010" name="Nature">
        <title>The Ectocarpus genome and the independent evolution of multicellularity in brown algae.</title>
        <authorList>
            <person name="Cock J.M."/>
            <person name="Sterck L."/>
            <person name="Rouze P."/>
            <person name="Scornet D."/>
            <person name="Allen A.E."/>
            <person name="Amoutzias G."/>
            <person name="Anthouard V."/>
            <person name="Artiguenave F."/>
            <person name="Aury J.M."/>
            <person name="Badger J.H."/>
            <person name="Beszteri B."/>
            <person name="Billiau K."/>
            <person name="Bonnet E."/>
            <person name="Bothwell J.H."/>
            <person name="Bowler C."/>
            <person name="Boyen C."/>
            <person name="Brownlee C."/>
            <person name="Carrano C.J."/>
            <person name="Charrier B."/>
            <person name="Cho G.Y."/>
            <person name="Coelho S.M."/>
            <person name="Collen J."/>
            <person name="Corre E."/>
            <person name="Da Silva C."/>
            <person name="Delage L."/>
            <person name="Delaroque N."/>
            <person name="Dittami S.M."/>
            <person name="Doulbeau S."/>
            <person name="Elias M."/>
            <person name="Farnham G."/>
            <person name="Gachon C.M."/>
            <person name="Gschloessl B."/>
            <person name="Heesch S."/>
            <person name="Jabbari K."/>
            <person name="Jubin C."/>
            <person name="Kawai H."/>
            <person name="Kimura K."/>
            <person name="Kloareg B."/>
            <person name="Kupper F.C."/>
            <person name="Lang D."/>
            <person name="Le Bail A."/>
            <person name="Leblanc C."/>
            <person name="Lerouge P."/>
            <person name="Lohr M."/>
            <person name="Lopez P.J."/>
            <person name="Martens C."/>
            <person name="Maumus F."/>
            <person name="Michel G."/>
            <person name="Miranda-Saavedra D."/>
            <person name="Morales J."/>
            <person name="Moreau H."/>
            <person name="Motomura T."/>
            <person name="Nagasato C."/>
            <person name="Napoli C.A."/>
            <person name="Nelson D.R."/>
            <person name="Nyvall-Collen P."/>
            <person name="Peters A.F."/>
            <person name="Pommier C."/>
            <person name="Potin P."/>
            <person name="Poulain J."/>
            <person name="Quesneville H."/>
            <person name="Read B."/>
            <person name="Rensing S.A."/>
            <person name="Ritter A."/>
            <person name="Rousvoal S."/>
            <person name="Samanta M."/>
            <person name="Samson G."/>
            <person name="Schroeder D.C."/>
            <person name="Segurens B."/>
            <person name="Strittmatter M."/>
            <person name="Tonon T."/>
            <person name="Tregear J.W."/>
            <person name="Valentin K."/>
            <person name="von Dassow P."/>
            <person name="Yamagishi T."/>
            <person name="Van de Peer Y."/>
            <person name="Wincker P."/>
        </authorList>
    </citation>
    <scope>NUCLEOTIDE SEQUENCE [LARGE SCALE GENOMIC DNA]</scope>
    <source>
        <strain evidence="10">Ec32 / CCAP1310/4</strain>
    </source>
</reference>
<evidence type="ECO:0000256" key="2">
    <source>
        <dbReference type="ARBA" id="ARBA00009836"/>
    </source>
</evidence>
<evidence type="ECO:0000256" key="5">
    <source>
        <dbReference type="ARBA" id="ARBA00023027"/>
    </source>
</evidence>
<dbReference type="Pfam" id="PF00929">
    <property type="entry name" value="RNase_T"/>
    <property type="match status" value="1"/>
</dbReference>
<dbReference type="STRING" id="2880.D7FZZ0"/>
<keyword evidence="5" id="KW-0520">NAD</keyword>
<dbReference type="EMBL" id="FN648586">
    <property type="protein sequence ID" value="CBJ48615.1"/>
    <property type="molecule type" value="Genomic_DNA"/>
</dbReference>
<dbReference type="Proteomes" id="UP000002630">
    <property type="component" value="Linkage Group LG21"/>
</dbReference>
<evidence type="ECO:0000313" key="9">
    <source>
        <dbReference type="EMBL" id="CBJ48615.1"/>
    </source>
</evidence>
<comment type="function">
    <text evidence="1">Catalyzes the last step of tRNA splicing, the transfer of the splice junction 2'-phosphate from ligated tRNA to NAD to produce ADP-ribose 1''-2'' cyclic phosphate.</text>
</comment>
<dbReference type="InterPro" id="IPR047201">
    <property type="entry name" value="ERI-1_3'hExo-like"/>
</dbReference>
<protein>
    <recommendedName>
        <fullName evidence="3">2'-phosphotransferase</fullName>
        <ecNumber evidence="3">2.7.1.160</ecNumber>
    </recommendedName>
</protein>
<dbReference type="InterPro" id="IPR036397">
    <property type="entry name" value="RNaseH_sf"/>
</dbReference>
<evidence type="ECO:0000313" key="10">
    <source>
        <dbReference type="Proteomes" id="UP000002630"/>
    </source>
</evidence>
<dbReference type="InParanoid" id="D7FZZ0"/>
<evidence type="ECO:0000256" key="7">
    <source>
        <dbReference type="SAM" id="MobiDB-lite"/>
    </source>
</evidence>
<evidence type="ECO:0000256" key="4">
    <source>
        <dbReference type="ARBA" id="ARBA00022679"/>
    </source>
</evidence>
<feature type="region of interest" description="Disordered" evidence="7">
    <location>
        <begin position="288"/>
        <end position="319"/>
    </location>
</feature>
<dbReference type="GO" id="GO:0003676">
    <property type="term" value="F:nucleic acid binding"/>
    <property type="evidence" value="ECO:0007669"/>
    <property type="project" value="InterPro"/>
</dbReference>
<dbReference type="eggNOG" id="KOG0542">
    <property type="taxonomic scope" value="Eukaryota"/>
</dbReference>
<dbReference type="GO" id="GO:0000215">
    <property type="term" value="F:tRNA 2'-phosphotransferase activity"/>
    <property type="evidence" value="ECO:0007669"/>
    <property type="project" value="UniProtKB-EC"/>
</dbReference>
<comment type="similarity">
    <text evidence="2">Belongs to the KptA/TPT1 family.</text>
</comment>
<dbReference type="AlphaFoldDB" id="D7FZZ0"/>
<dbReference type="CDD" id="cd06133">
    <property type="entry name" value="ERI-1_3'hExo_like"/>
    <property type="match status" value="1"/>
</dbReference>
<name>D7FZZ0_ECTSI</name>
<dbReference type="PANTHER" id="PTHR12684:SF2">
    <property type="entry name" value="TRNA 2'-PHOSPHOTRANSFERASE 1"/>
    <property type="match status" value="1"/>
</dbReference>
<evidence type="ECO:0000256" key="3">
    <source>
        <dbReference type="ARBA" id="ARBA00012007"/>
    </source>
</evidence>
<dbReference type="SMART" id="SM00479">
    <property type="entry name" value="EXOIII"/>
    <property type="match status" value="1"/>
</dbReference>
<sequence length="528" mass="58080">MRQDDLDQGANGLGLSVAQQKISSSGSDHGERDARSQGGRGRGRGGRRGRHDDPRVQLSKRLTYALRHGAEKLGLRLRPDGFVSLDELLSKPSFRGVSREQVEQVVASDEKGRMTIATFPVSGGEAAGSASACADPGAATNQAVFIRANQGHSVKGVIDEEKLLTRVEDAADVPVCVHGTDRKSWSNIREEGLRCMNRTHIHFAAGLPGESGVISGMRKACKVLIYVDVAAAMSDGVAFFRSTNNPARTAPWSQGTSPALTALLLPRAKTLRRTSRLTSMMQLRGMPRRCHRGRGKEDRPRPDNVRAREKKGKWNGKANNTHPLPCAVGKFGPMEVIEFPTVLLDAHSLKVLDEFRVYVRPVRHPILTPFCTSLTGIEQSTVDGGVLFEEALSQHTEFLRRNSCLPGQERSCLFVTCGNWDLKTMMPAQCKLIDAPVPPHFNSWANIKEVFRDVMYRAARQSQRRPRGGKVGGMPAMLSALGLVLEGRHHSGLDDCRNIARIAIELCRRSRRQIQATAPWNTAAGRRW</sequence>
<evidence type="ECO:0000256" key="1">
    <source>
        <dbReference type="ARBA" id="ARBA00003343"/>
    </source>
</evidence>
<gene>
    <name evidence="9" type="ORF">Esi_0039_0083</name>
</gene>
<evidence type="ECO:0000256" key="6">
    <source>
        <dbReference type="ARBA" id="ARBA00047949"/>
    </source>
</evidence>
<keyword evidence="10" id="KW-1185">Reference proteome</keyword>
<feature type="compositionally biased region" description="Basic and acidic residues" evidence="7">
    <location>
        <begin position="295"/>
        <end position="307"/>
    </location>
</feature>
<dbReference type="Gene3D" id="1.10.10.970">
    <property type="entry name" value="RNA 2'-phosphotransferase, Tpt1/KptA family, N-terminal domain"/>
    <property type="match status" value="1"/>
</dbReference>
<dbReference type="OMA" id="KANNTHP"/>
<dbReference type="InterPro" id="IPR002745">
    <property type="entry name" value="Ptrans_KptA/Tpt1"/>
</dbReference>
<keyword evidence="4" id="KW-0808">Transferase</keyword>
<dbReference type="SUPFAM" id="SSF56399">
    <property type="entry name" value="ADP-ribosylation"/>
    <property type="match status" value="1"/>
</dbReference>
<proteinExistence type="inferred from homology"/>
<dbReference type="Gene3D" id="3.20.170.30">
    <property type="match status" value="1"/>
</dbReference>
<organism evidence="9 10">
    <name type="scientific">Ectocarpus siliculosus</name>
    <name type="common">Brown alga</name>
    <name type="synonym">Conferva siliculosa</name>
    <dbReference type="NCBI Taxonomy" id="2880"/>
    <lineage>
        <taxon>Eukaryota</taxon>
        <taxon>Sar</taxon>
        <taxon>Stramenopiles</taxon>
        <taxon>Ochrophyta</taxon>
        <taxon>PX clade</taxon>
        <taxon>Phaeophyceae</taxon>
        <taxon>Ectocarpales</taxon>
        <taxon>Ectocarpaceae</taxon>
        <taxon>Ectocarpus</taxon>
    </lineage>
</organism>
<feature type="domain" description="Exonuclease" evidence="8">
    <location>
        <begin position="327"/>
        <end position="512"/>
    </location>
</feature>
<evidence type="ECO:0000259" key="8">
    <source>
        <dbReference type="SMART" id="SM00479"/>
    </source>
</evidence>
<dbReference type="PANTHER" id="PTHR12684">
    <property type="entry name" value="PUTATIVE PHOSPHOTRANSFERASE"/>
    <property type="match status" value="1"/>
</dbReference>
<dbReference type="Gene3D" id="3.30.420.10">
    <property type="entry name" value="Ribonuclease H-like superfamily/Ribonuclease H"/>
    <property type="match status" value="1"/>
</dbReference>
<dbReference type="GO" id="GO:0006388">
    <property type="term" value="P:tRNA splicing, via endonucleolytic cleavage and ligation"/>
    <property type="evidence" value="ECO:0007669"/>
    <property type="project" value="TreeGrafter"/>
</dbReference>
<dbReference type="InterPro" id="IPR042081">
    <property type="entry name" value="RNA_2'-PTrans_C"/>
</dbReference>
<dbReference type="SUPFAM" id="SSF53098">
    <property type="entry name" value="Ribonuclease H-like"/>
    <property type="match status" value="1"/>
</dbReference>
<dbReference type="InterPro" id="IPR042080">
    <property type="entry name" value="RNA_2'-PTrans_N"/>
</dbReference>
<dbReference type="GO" id="GO:0000175">
    <property type="term" value="F:3'-5'-RNA exonuclease activity"/>
    <property type="evidence" value="ECO:0007669"/>
    <property type="project" value="InterPro"/>
</dbReference>
<dbReference type="InterPro" id="IPR013520">
    <property type="entry name" value="Ribonucl_H"/>
</dbReference>
<accession>D7FZZ0</accession>
<dbReference type="Pfam" id="PF01885">
    <property type="entry name" value="PTS_2-RNA"/>
    <property type="match status" value="1"/>
</dbReference>
<dbReference type="EMBL" id="FN649746">
    <property type="protein sequence ID" value="CBJ48615.1"/>
    <property type="molecule type" value="Genomic_DNA"/>
</dbReference>
<dbReference type="InterPro" id="IPR012337">
    <property type="entry name" value="RNaseH-like_sf"/>
</dbReference>
<dbReference type="eggNOG" id="KOG2278">
    <property type="taxonomic scope" value="Eukaryota"/>
</dbReference>
<dbReference type="EC" id="2.7.1.160" evidence="3"/>
<dbReference type="OrthoDB" id="419694at2759"/>
<feature type="compositionally biased region" description="Polar residues" evidence="7">
    <location>
        <begin position="17"/>
        <end position="27"/>
    </location>
</feature>
<comment type="catalytic activity">
    <reaction evidence="6">
        <text>2'-phospho-[ligated tRNA] + NAD(+) = mature tRNA + ADP-alpha-D-ribose 1'',2''-cyclic phosphate + nicotinamide</text>
        <dbReference type="Rhea" id="RHEA:23324"/>
        <dbReference type="Rhea" id="RHEA-COMP:11106"/>
        <dbReference type="Rhea" id="RHEA-COMP:11107"/>
        <dbReference type="ChEBI" id="CHEBI:17154"/>
        <dbReference type="ChEBI" id="CHEBI:57540"/>
        <dbReference type="ChEBI" id="CHEBI:76596"/>
        <dbReference type="ChEBI" id="CHEBI:82883"/>
        <dbReference type="ChEBI" id="CHEBI:85027"/>
        <dbReference type="EC" id="2.7.1.160"/>
    </reaction>
</comment>